<organism evidence="4 5">
    <name type="scientific">Mycobacterium scrofulaceum</name>
    <dbReference type="NCBI Taxonomy" id="1783"/>
    <lineage>
        <taxon>Bacteria</taxon>
        <taxon>Bacillati</taxon>
        <taxon>Actinomycetota</taxon>
        <taxon>Actinomycetes</taxon>
        <taxon>Mycobacteriales</taxon>
        <taxon>Mycobacteriaceae</taxon>
        <taxon>Mycobacterium</taxon>
    </lineage>
</organism>
<feature type="domain" description="DUF732" evidence="3">
    <location>
        <begin position="209"/>
        <end position="280"/>
    </location>
</feature>
<evidence type="ECO:0000256" key="1">
    <source>
        <dbReference type="SAM" id="MobiDB-lite"/>
    </source>
</evidence>
<evidence type="ECO:0000256" key="2">
    <source>
        <dbReference type="SAM" id="Phobius"/>
    </source>
</evidence>
<evidence type="ECO:0000313" key="5">
    <source>
        <dbReference type="Proteomes" id="UP000192601"/>
    </source>
</evidence>
<dbReference type="Pfam" id="PF05305">
    <property type="entry name" value="DUF732"/>
    <property type="match status" value="1"/>
</dbReference>
<accession>A0A1X0KKH5</accession>
<gene>
    <name evidence="4" type="ORF">BST44_02645</name>
</gene>
<dbReference type="OrthoDB" id="4753910at2"/>
<dbReference type="RefSeq" id="WP_083174936.1">
    <property type="nucleotide sequence ID" value="NZ_MVIJ01000002.1"/>
</dbReference>
<dbReference type="EMBL" id="MVIJ01000002">
    <property type="protein sequence ID" value="ORB75833.1"/>
    <property type="molecule type" value="Genomic_DNA"/>
</dbReference>
<evidence type="ECO:0000313" key="4">
    <source>
        <dbReference type="EMBL" id="ORB75833.1"/>
    </source>
</evidence>
<feature type="transmembrane region" description="Helical" evidence="2">
    <location>
        <begin position="114"/>
        <end position="139"/>
    </location>
</feature>
<sequence length="284" mass="29962">MTTMHGKGVAARRHPDPNEPTTAAGPCDDETVIVPPPTEAAPELAWSRDEGEVWDYPTTTAWWAKTRQRVTDFFHPFPDEARVAAMDDYDDAMDDDADDDDAEPIEIPDASWRAAFAAASPIVFACALVLLIGMVALFVASKRQDAPQPVPAPPPSVIPAAALPSAAPAPTTVTITPTPPATVTVTATPQAAPSQAPAAEPPAAAPDPDTVFRNLVHGIPGITVTNWDITQAGAHRVCGYLRAGHSRDEAVQQVLANDPTFTPWQASAMVNASTTAYCPQYGAV</sequence>
<dbReference type="InterPro" id="IPR007969">
    <property type="entry name" value="DUF732"/>
</dbReference>
<keyword evidence="2" id="KW-0812">Transmembrane</keyword>
<protein>
    <recommendedName>
        <fullName evidence="3">DUF732 domain-containing protein</fullName>
    </recommendedName>
</protein>
<feature type="region of interest" description="Disordered" evidence="1">
    <location>
        <begin position="1"/>
        <end position="41"/>
    </location>
</feature>
<feature type="region of interest" description="Disordered" evidence="1">
    <location>
        <begin position="188"/>
        <end position="207"/>
    </location>
</feature>
<dbReference type="AlphaFoldDB" id="A0A1X0KKH5"/>
<keyword evidence="2" id="KW-0472">Membrane</keyword>
<proteinExistence type="predicted"/>
<dbReference type="Proteomes" id="UP000192601">
    <property type="component" value="Unassembled WGS sequence"/>
</dbReference>
<feature type="compositionally biased region" description="Low complexity" evidence="1">
    <location>
        <begin position="188"/>
        <end position="198"/>
    </location>
</feature>
<name>A0A1X0KKH5_MYCSC</name>
<keyword evidence="5" id="KW-1185">Reference proteome</keyword>
<comment type="caution">
    <text evidence="4">The sequence shown here is derived from an EMBL/GenBank/DDBJ whole genome shotgun (WGS) entry which is preliminary data.</text>
</comment>
<keyword evidence="2" id="KW-1133">Transmembrane helix</keyword>
<reference evidence="4 5" key="1">
    <citation type="submission" date="2017-02" db="EMBL/GenBank/DDBJ databases">
        <title>The new phylogeny of genus Mycobacterium.</title>
        <authorList>
            <person name="Tortoli E."/>
            <person name="Trovato A."/>
            <person name="Cirillo D.M."/>
        </authorList>
    </citation>
    <scope>NUCLEOTIDE SEQUENCE [LARGE SCALE GENOMIC DNA]</scope>
    <source>
        <strain evidence="4 5">DSM 43992</strain>
    </source>
</reference>
<evidence type="ECO:0000259" key="3">
    <source>
        <dbReference type="Pfam" id="PF05305"/>
    </source>
</evidence>